<accession>A0A1Y2HZE0</accession>
<sequence>MPMAPPRRAPATFVPFVARQAPPTAYVSPSPAVATVEEEEPADVTVDRARAAVLASALSAEELALRVARLERNQSMEQALRQAATSLGLHIPTADEFAATVAGRAATHDYDERTIAVVERRGFVLGASRRAA</sequence>
<proteinExistence type="predicted"/>
<reference evidence="1 2" key="1">
    <citation type="submission" date="2016-07" db="EMBL/GenBank/DDBJ databases">
        <title>Pervasive Adenine N6-methylation of Active Genes in Fungi.</title>
        <authorList>
            <consortium name="DOE Joint Genome Institute"/>
            <person name="Mondo S.J."/>
            <person name="Dannebaum R.O."/>
            <person name="Kuo R.C."/>
            <person name="Labutti K."/>
            <person name="Haridas S."/>
            <person name="Kuo A."/>
            <person name="Salamov A."/>
            <person name="Ahrendt S.R."/>
            <person name="Lipzen A."/>
            <person name="Sullivan W."/>
            <person name="Andreopoulos W.B."/>
            <person name="Clum A."/>
            <person name="Lindquist E."/>
            <person name="Daum C."/>
            <person name="Ramamoorthy G.K."/>
            <person name="Gryganskyi A."/>
            <person name="Culley D."/>
            <person name="Magnuson J.K."/>
            <person name="James T.Y."/>
            <person name="O'Malley M.A."/>
            <person name="Stajich J.E."/>
            <person name="Spatafora J.W."/>
            <person name="Visel A."/>
            <person name="Grigoriev I.V."/>
        </authorList>
    </citation>
    <scope>NUCLEOTIDE SEQUENCE [LARGE SCALE GENOMIC DNA]</scope>
    <source>
        <strain evidence="1 2">PL171</strain>
    </source>
</reference>
<organism evidence="1 2">
    <name type="scientific">Catenaria anguillulae PL171</name>
    <dbReference type="NCBI Taxonomy" id="765915"/>
    <lineage>
        <taxon>Eukaryota</taxon>
        <taxon>Fungi</taxon>
        <taxon>Fungi incertae sedis</taxon>
        <taxon>Blastocladiomycota</taxon>
        <taxon>Blastocladiomycetes</taxon>
        <taxon>Blastocladiales</taxon>
        <taxon>Catenariaceae</taxon>
        <taxon>Catenaria</taxon>
    </lineage>
</organism>
<keyword evidence="2" id="KW-1185">Reference proteome</keyword>
<name>A0A1Y2HZE0_9FUNG</name>
<comment type="caution">
    <text evidence="1">The sequence shown here is derived from an EMBL/GenBank/DDBJ whole genome shotgun (WGS) entry which is preliminary data.</text>
</comment>
<evidence type="ECO:0000313" key="2">
    <source>
        <dbReference type="Proteomes" id="UP000193411"/>
    </source>
</evidence>
<dbReference type="Proteomes" id="UP000193411">
    <property type="component" value="Unassembled WGS sequence"/>
</dbReference>
<dbReference type="AlphaFoldDB" id="A0A1Y2HZE0"/>
<gene>
    <name evidence="1" type="ORF">BCR44DRAFT_45049</name>
</gene>
<evidence type="ECO:0000313" key="1">
    <source>
        <dbReference type="EMBL" id="ORZ39093.1"/>
    </source>
</evidence>
<dbReference type="EMBL" id="MCFL01000006">
    <property type="protein sequence ID" value="ORZ39093.1"/>
    <property type="molecule type" value="Genomic_DNA"/>
</dbReference>
<protein>
    <submittedName>
        <fullName evidence="1">Uncharacterized protein</fullName>
    </submittedName>
</protein>